<comment type="function">
    <text evidence="9">Component of the SMC5-SMC6 complex, that promotes sister chromatid alignment after DNA damage and facilitates double-stranded DNA breaks (DSBs) repair via homologous recombination between sister chromatids.</text>
</comment>
<evidence type="ECO:0000256" key="1">
    <source>
        <dbReference type="ARBA" id="ARBA00004123"/>
    </source>
</evidence>
<reference evidence="14" key="1">
    <citation type="submission" date="2025-08" db="UniProtKB">
        <authorList>
            <consortium name="Ensembl"/>
        </authorList>
    </citation>
    <scope>IDENTIFICATION</scope>
</reference>
<dbReference type="InterPro" id="IPR014854">
    <property type="entry name" value="Nse4_C"/>
</dbReference>
<keyword evidence="6 9" id="KW-0233">DNA recombination</keyword>
<evidence type="ECO:0000256" key="2">
    <source>
        <dbReference type="ARBA" id="ARBA00004574"/>
    </source>
</evidence>
<dbReference type="PANTHER" id="PTHR16140">
    <property type="entry name" value="NON-STRUCTURAL MAINTENANCE OF CHROMOSOMES ELEMENT 4"/>
    <property type="match status" value="1"/>
</dbReference>
<feature type="compositionally biased region" description="Basic and acidic residues" evidence="11">
    <location>
        <begin position="24"/>
        <end position="33"/>
    </location>
</feature>
<evidence type="ECO:0000313" key="14">
    <source>
        <dbReference type="Ensembl" id="ENSOKIP00005116420.1"/>
    </source>
</evidence>
<dbReference type="Pfam" id="PF15412">
    <property type="entry name" value="Nse4-Nse3_bdg"/>
    <property type="match status" value="1"/>
</dbReference>
<evidence type="ECO:0000259" key="13">
    <source>
        <dbReference type="Pfam" id="PF15412"/>
    </source>
</evidence>
<dbReference type="GeneID" id="109870594"/>
<dbReference type="RefSeq" id="XP_031660771.1">
    <property type="nucleotide sequence ID" value="XM_031804911.1"/>
</dbReference>
<evidence type="ECO:0000256" key="6">
    <source>
        <dbReference type="ARBA" id="ARBA00023172"/>
    </source>
</evidence>
<evidence type="ECO:0000313" key="15">
    <source>
        <dbReference type="Proteomes" id="UP000694557"/>
    </source>
</evidence>
<dbReference type="GO" id="GO:0000781">
    <property type="term" value="C:chromosome, telomeric region"/>
    <property type="evidence" value="ECO:0007669"/>
    <property type="project" value="UniProtKB-SubCell"/>
</dbReference>
<dbReference type="GO" id="GO:0005634">
    <property type="term" value="C:nucleus"/>
    <property type="evidence" value="ECO:0007669"/>
    <property type="project" value="UniProtKB-SubCell"/>
</dbReference>
<feature type="domain" description="Non-structural maintenance of chromosome element 4 C-terminal" evidence="12">
    <location>
        <begin position="265"/>
        <end position="351"/>
    </location>
</feature>
<dbReference type="Pfam" id="PF08743">
    <property type="entry name" value="Nse4_C"/>
    <property type="match status" value="1"/>
</dbReference>
<keyword evidence="8 9" id="KW-0539">Nucleus</keyword>
<evidence type="ECO:0000259" key="12">
    <source>
        <dbReference type="Pfam" id="PF08743"/>
    </source>
</evidence>
<name>A0A8C7LTF3_ONCKI</name>
<evidence type="ECO:0000256" key="11">
    <source>
        <dbReference type="SAM" id="MobiDB-lite"/>
    </source>
</evidence>
<dbReference type="InterPro" id="IPR027786">
    <property type="entry name" value="Nse4/EID"/>
</dbReference>
<dbReference type="KEGG" id="oki:109870594"/>
<accession>A0A8C7LTF3</accession>
<dbReference type="GO" id="GO:0006281">
    <property type="term" value="P:DNA repair"/>
    <property type="evidence" value="ECO:0007669"/>
    <property type="project" value="UniProtKB-UniRule"/>
</dbReference>
<feature type="region of interest" description="Disordered" evidence="11">
    <location>
        <begin position="1"/>
        <end position="61"/>
    </location>
</feature>
<dbReference type="AlphaFoldDB" id="A0A8C7LTF3"/>
<evidence type="ECO:0000256" key="3">
    <source>
        <dbReference type="ARBA" id="ARBA00008997"/>
    </source>
</evidence>
<dbReference type="GeneTree" id="ENSGT00940000165188"/>
<gene>
    <name evidence="14" type="primary">LOC109870594</name>
</gene>
<keyword evidence="5" id="KW-0779">Telomere</keyword>
<reference evidence="14" key="2">
    <citation type="submission" date="2025-09" db="UniProtKB">
        <authorList>
            <consortium name="Ensembl"/>
        </authorList>
    </citation>
    <scope>IDENTIFICATION</scope>
</reference>
<evidence type="ECO:0000256" key="7">
    <source>
        <dbReference type="ARBA" id="ARBA00023204"/>
    </source>
</evidence>
<keyword evidence="7 9" id="KW-0234">DNA repair</keyword>
<keyword evidence="15" id="KW-1185">Reference proteome</keyword>
<evidence type="ECO:0000256" key="5">
    <source>
        <dbReference type="ARBA" id="ARBA00022895"/>
    </source>
</evidence>
<keyword evidence="5" id="KW-0158">Chromosome</keyword>
<evidence type="ECO:0000256" key="4">
    <source>
        <dbReference type="ARBA" id="ARBA00022763"/>
    </source>
</evidence>
<evidence type="ECO:0000256" key="9">
    <source>
        <dbReference type="RuleBase" id="RU365071"/>
    </source>
</evidence>
<organism evidence="14 15">
    <name type="scientific">Oncorhynchus kisutch</name>
    <name type="common">Coho salmon</name>
    <name type="synonym">Salmo kisutch</name>
    <dbReference type="NCBI Taxonomy" id="8019"/>
    <lineage>
        <taxon>Eukaryota</taxon>
        <taxon>Metazoa</taxon>
        <taxon>Chordata</taxon>
        <taxon>Craniata</taxon>
        <taxon>Vertebrata</taxon>
        <taxon>Euteleostomi</taxon>
        <taxon>Actinopterygii</taxon>
        <taxon>Neopterygii</taxon>
        <taxon>Teleostei</taxon>
        <taxon>Protacanthopterygii</taxon>
        <taxon>Salmoniformes</taxon>
        <taxon>Salmonidae</taxon>
        <taxon>Salmoninae</taxon>
        <taxon>Oncorhynchus</taxon>
    </lineage>
</organism>
<dbReference type="RefSeq" id="XP_031660770.1">
    <property type="nucleotide sequence ID" value="XM_031804910.1"/>
</dbReference>
<protein>
    <recommendedName>
        <fullName evidence="9">Non-structural maintenance of chromosomes element 4</fullName>
    </recommendedName>
</protein>
<feature type="domain" description="Nse4/EID protein Nse3/MAGE-binding" evidence="13">
    <location>
        <begin position="113"/>
        <end position="163"/>
    </location>
</feature>
<keyword evidence="4 9" id="KW-0227">DNA damage</keyword>
<comment type="subcellular location">
    <subcellularLocation>
        <location evidence="2">Chromosome</location>
        <location evidence="2">Telomere</location>
    </subcellularLocation>
    <subcellularLocation>
        <location evidence="1 9">Nucleus</location>
    </subcellularLocation>
</comment>
<dbReference type="InterPro" id="IPR029225">
    <property type="entry name" value="Nse4_Nse3-bd"/>
</dbReference>
<feature type="coiled-coil region" evidence="10">
    <location>
        <begin position="87"/>
        <end position="114"/>
    </location>
</feature>
<comment type="subunit">
    <text evidence="9">Component of the SMC5-SMC6 complex.</text>
</comment>
<dbReference type="PANTHER" id="PTHR16140:SF0">
    <property type="entry name" value="NON-STRUCTURAL MAINTENANCE OF CHROMOSOMES ELEMENT 4"/>
    <property type="match status" value="1"/>
</dbReference>
<evidence type="ECO:0000256" key="8">
    <source>
        <dbReference type="ARBA" id="ARBA00023242"/>
    </source>
</evidence>
<dbReference type="Ensembl" id="ENSOKIT00005124493.1">
    <property type="protein sequence ID" value="ENSOKIP00005116420.1"/>
    <property type="gene ID" value="ENSOKIG00005050406.1"/>
</dbReference>
<keyword evidence="10" id="KW-0175">Coiled coil</keyword>
<evidence type="ECO:0000256" key="10">
    <source>
        <dbReference type="SAM" id="Coils"/>
    </source>
</evidence>
<sequence length="360" mass="40151">MRRASRGGDETAPPRQNGVPGGKGDGRAAERGDAAAAGADDDEAGCSPADMQDEDNDPARRREIRSKYRDLINSVQQNREDMLSPTNNKLTDVLEEANKLFAEVRQAREAALDAQLLVLATDLGKEKATQLHAEGSAFDPSAFAEHLLSFMGLNRLEDEDEEEEGGGASGGYLPQDAWQRVATRAQRCFRTAPSFHYMMGSFLAELPPPRQRVERQRKVPGREAKRIMPTQLRRMEESHQEATEKEVERILGYLQGYFNDDPTSPISYYEFVIDPTSFSRSVENIFHTSFLVRDGVARMYLDHDKLPCIAPVEEGEVEAGGTSSRQQCVISISPKSWKEIIEVFSISEPLIHPPSTQHTE</sequence>
<dbReference type="GO" id="GO:0006310">
    <property type="term" value="P:DNA recombination"/>
    <property type="evidence" value="ECO:0007669"/>
    <property type="project" value="UniProtKB-UniRule"/>
</dbReference>
<comment type="similarity">
    <text evidence="3 9">Belongs to the NSE4 family.</text>
</comment>
<dbReference type="Proteomes" id="UP000694557">
    <property type="component" value="Unassembled WGS sequence"/>
</dbReference>
<proteinExistence type="inferred from homology"/>
<dbReference type="GO" id="GO:0030915">
    <property type="term" value="C:Smc5-Smc6 complex"/>
    <property type="evidence" value="ECO:0007669"/>
    <property type="project" value="UniProtKB-UniRule"/>
</dbReference>